<evidence type="ECO:0000313" key="6">
    <source>
        <dbReference type="Proteomes" id="UP000230790"/>
    </source>
</evidence>
<feature type="domain" description="N-acetyltransferase" evidence="4">
    <location>
        <begin position="8"/>
        <end position="164"/>
    </location>
</feature>
<sequence>MHKGRAIVKIRKATPVDGDVLCELICALADYERLPRPDEAARQRLKRDAFGESPRFDAWLAEVEGRPVGYAITFFTYSTFLALPSLYLEDIFVLPEYRSQRIGAALFKHCAKVACDAGCGRMEWQVLHWNTPAIEFYERMGATRLQGWHPYRLTRADLERILRD</sequence>
<dbReference type="InterPro" id="IPR000182">
    <property type="entry name" value="GNAT_dom"/>
</dbReference>
<dbReference type="AlphaFoldDB" id="A0A2M8QE07"/>
<dbReference type="CDD" id="cd04301">
    <property type="entry name" value="NAT_SF"/>
    <property type="match status" value="1"/>
</dbReference>
<evidence type="ECO:0000256" key="2">
    <source>
        <dbReference type="ARBA" id="ARBA00022679"/>
    </source>
</evidence>
<comment type="similarity">
    <text evidence="1">Belongs to the acetyltransferase family.</text>
</comment>
<dbReference type="GO" id="GO:0008080">
    <property type="term" value="F:N-acetyltransferase activity"/>
    <property type="evidence" value="ECO:0007669"/>
    <property type="project" value="UniProtKB-ARBA"/>
</dbReference>
<keyword evidence="2 5" id="KW-0808">Transferase</keyword>
<accession>A0A2M8QE07</accession>
<reference evidence="5 6" key="1">
    <citation type="submission" date="2017-11" db="EMBL/GenBank/DDBJ databases">
        <title>Evolution of Phototrophy in the Chloroflexi Phylum Driven by Horizontal Gene Transfer.</title>
        <authorList>
            <person name="Ward L.M."/>
            <person name="Hemp J."/>
            <person name="Shih P.M."/>
            <person name="Mcglynn S.E."/>
            <person name="Fischer W."/>
        </authorList>
    </citation>
    <scope>NUCLEOTIDE SEQUENCE [LARGE SCALE GENOMIC DNA]</scope>
    <source>
        <strain evidence="5">JP3_7</strain>
    </source>
</reference>
<dbReference type="PANTHER" id="PTHR10545">
    <property type="entry name" value="DIAMINE N-ACETYLTRANSFERASE"/>
    <property type="match status" value="1"/>
</dbReference>
<name>A0A2M8QE07_9CHLR</name>
<evidence type="ECO:0000259" key="4">
    <source>
        <dbReference type="PROSITE" id="PS51186"/>
    </source>
</evidence>
<dbReference type="Proteomes" id="UP000230790">
    <property type="component" value="Unassembled WGS sequence"/>
</dbReference>
<dbReference type="PROSITE" id="PS51186">
    <property type="entry name" value="GNAT"/>
    <property type="match status" value="1"/>
</dbReference>
<comment type="caution">
    <text evidence="5">The sequence shown here is derived from an EMBL/GenBank/DDBJ whole genome shotgun (WGS) entry which is preliminary data.</text>
</comment>
<dbReference type="FunFam" id="3.40.630.30:FF:000064">
    <property type="entry name" value="GNAT family acetyltransferase"/>
    <property type="match status" value="1"/>
</dbReference>
<dbReference type="InterPro" id="IPR051016">
    <property type="entry name" value="Diverse_Substrate_AcTransf"/>
</dbReference>
<protein>
    <submittedName>
        <fullName evidence="5">GNAT family N-acetyltransferase</fullName>
    </submittedName>
</protein>
<evidence type="ECO:0000313" key="5">
    <source>
        <dbReference type="EMBL" id="PJF48037.1"/>
    </source>
</evidence>
<evidence type="ECO:0000256" key="3">
    <source>
        <dbReference type="ARBA" id="ARBA00023315"/>
    </source>
</evidence>
<keyword evidence="3" id="KW-0012">Acyltransferase</keyword>
<dbReference type="PANTHER" id="PTHR10545:SF29">
    <property type="entry name" value="GH14572P-RELATED"/>
    <property type="match status" value="1"/>
</dbReference>
<proteinExistence type="inferred from homology"/>
<evidence type="ECO:0000256" key="1">
    <source>
        <dbReference type="ARBA" id="ARBA00008694"/>
    </source>
</evidence>
<dbReference type="SUPFAM" id="SSF55729">
    <property type="entry name" value="Acyl-CoA N-acyltransferases (Nat)"/>
    <property type="match status" value="1"/>
</dbReference>
<dbReference type="InterPro" id="IPR016181">
    <property type="entry name" value="Acyl_CoA_acyltransferase"/>
</dbReference>
<dbReference type="EMBL" id="PGTN01000026">
    <property type="protein sequence ID" value="PJF48037.1"/>
    <property type="molecule type" value="Genomic_DNA"/>
</dbReference>
<gene>
    <name evidence="5" type="ORF">CUN48_05545</name>
</gene>
<dbReference type="Pfam" id="PF00583">
    <property type="entry name" value="Acetyltransf_1"/>
    <property type="match status" value="1"/>
</dbReference>
<dbReference type="Gene3D" id="3.40.630.30">
    <property type="match status" value="1"/>
</dbReference>
<organism evidence="5 6">
    <name type="scientific">Candidatus Thermofonsia Clade 3 bacterium</name>
    <dbReference type="NCBI Taxonomy" id="2364212"/>
    <lineage>
        <taxon>Bacteria</taxon>
        <taxon>Bacillati</taxon>
        <taxon>Chloroflexota</taxon>
        <taxon>Candidatus Thermofontia</taxon>
        <taxon>Candidatus Thermofonsia Clade 3</taxon>
    </lineage>
</organism>